<comment type="caution">
    <text evidence="1">The sequence shown here is derived from an EMBL/GenBank/DDBJ whole genome shotgun (WGS) entry which is preliminary data.</text>
</comment>
<dbReference type="Proteomes" id="UP001165960">
    <property type="component" value="Unassembled WGS sequence"/>
</dbReference>
<dbReference type="EMBL" id="QTSX02003554">
    <property type="protein sequence ID" value="KAJ9071014.1"/>
    <property type="molecule type" value="Genomic_DNA"/>
</dbReference>
<evidence type="ECO:0000313" key="1">
    <source>
        <dbReference type="EMBL" id="KAJ9071014.1"/>
    </source>
</evidence>
<protein>
    <submittedName>
        <fullName evidence="1">Uncharacterized protein</fullName>
    </submittedName>
</protein>
<sequence>MFQDFILPEDKPQVLSLFTTQDFLQLFLVQQKKVPDLLDQFSDIYAKDSIYYGLAKGIIHQIDTGDAPPFYAKLYCCSCVEDAQVSKKLKTTSRRWTTCSFPKSMGLPLAHTKKEDRGSLYCDGLPKIKLFNQKGFLLLTTH</sequence>
<evidence type="ECO:0000313" key="2">
    <source>
        <dbReference type="Proteomes" id="UP001165960"/>
    </source>
</evidence>
<reference evidence="1" key="1">
    <citation type="submission" date="2022-04" db="EMBL/GenBank/DDBJ databases">
        <title>Genome of the entomopathogenic fungus Entomophthora muscae.</title>
        <authorList>
            <person name="Elya C."/>
            <person name="Lovett B.R."/>
            <person name="Lee E."/>
            <person name="Macias A.M."/>
            <person name="Hajek A.E."/>
            <person name="De Bivort B.L."/>
            <person name="Kasson M.T."/>
            <person name="De Fine Licht H.H."/>
            <person name="Stajich J.E."/>
        </authorList>
    </citation>
    <scope>NUCLEOTIDE SEQUENCE</scope>
    <source>
        <strain evidence="1">Berkeley</strain>
    </source>
</reference>
<proteinExistence type="predicted"/>
<accession>A0ACC2T8N3</accession>
<name>A0ACC2T8N3_9FUNG</name>
<gene>
    <name evidence="1" type="ORF">DSO57_1001784</name>
</gene>
<keyword evidence="2" id="KW-1185">Reference proteome</keyword>
<organism evidence="1 2">
    <name type="scientific">Entomophthora muscae</name>
    <dbReference type="NCBI Taxonomy" id="34485"/>
    <lineage>
        <taxon>Eukaryota</taxon>
        <taxon>Fungi</taxon>
        <taxon>Fungi incertae sedis</taxon>
        <taxon>Zoopagomycota</taxon>
        <taxon>Entomophthoromycotina</taxon>
        <taxon>Entomophthoromycetes</taxon>
        <taxon>Entomophthorales</taxon>
        <taxon>Entomophthoraceae</taxon>
        <taxon>Entomophthora</taxon>
    </lineage>
</organism>